<proteinExistence type="predicted"/>
<dbReference type="RefSeq" id="WP_100079277.1">
    <property type="nucleotide sequence ID" value="NZ_LT608334.1"/>
</dbReference>
<gene>
    <name evidence="2" type="ORF">KL86PLE_130574</name>
</gene>
<dbReference type="AlphaFoldDB" id="A0A212LC81"/>
<dbReference type="EMBL" id="FMJD01000005">
    <property type="protein sequence ID" value="SCM75173.1"/>
    <property type="molecule type" value="Genomic_DNA"/>
</dbReference>
<accession>A0A212LC81</accession>
<feature type="compositionally biased region" description="Basic and acidic residues" evidence="1">
    <location>
        <begin position="33"/>
        <end position="45"/>
    </location>
</feature>
<feature type="region of interest" description="Disordered" evidence="1">
    <location>
        <begin position="1"/>
        <end position="68"/>
    </location>
</feature>
<evidence type="ECO:0000313" key="2">
    <source>
        <dbReference type="EMBL" id="SCM75173.1"/>
    </source>
</evidence>
<sequence>MDIGSVKPVLTGVTSPVPKTPTEHKQSTTTDLNAEKAVKVAEKTDGSAVDTATGKPSEQQSGSASANALTKANTVKASPLDQVAGFEVFASDASKATDQTSDSPANAAVVQDSQEFAMRMQAMIEAWEGTGGTPRTAVFDQKL</sequence>
<organism evidence="2">
    <name type="scientific">uncultured Pleomorphomonas sp</name>
    <dbReference type="NCBI Taxonomy" id="442121"/>
    <lineage>
        <taxon>Bacteria</taxon>
        <taxon>Pseudomonadati</taxon>
        <taxon>Pseudomonadota</taxon>
        <taxon>Alphaproteobacteria</taxon>
        <taxon>Hyphomicrobiales</taxon>
        <taxon>Pleomorphomonadaceae</taxon>
        <taxon>Pleomorphomonas</taxon>
        <taxon>environmental samples</taxon>
    </lineage>
</organism>
<feature type="compositionally biased region" description="Polar residues" evidence="1">
    <location>
        <begin position="54"/>
        <end position="68"/>
    </location>
</feature>
<name>A0A212LC81_9HYPH</name>
<reference evidence="2" key="1">
    <citation type="submission" date="2016-08" db="EMBL/GenBank/DDBJ databases">
        <authorList>
            <person name="Seilhamer J.J."/>
        </authorList>
    </citation>
    <scope>NUCLEOTIDE SEQUENCE</scope>
    <source>
        <strain evidence="2">86</strain>
    </source>
</reference>
<protein>
    <submittedName>
        <fullName evidence="2">Uncharacterized protein</fullName>
    </submittedName>
</protein>
<evidence type="ECO:0000256" key="1">
    <source>
        <dbReference type="SAM" id="MobiDB-lite"/>
    </source>
</evidence>